<feature type="compositionally biased region" description="Acidic residues" evidence="1">
    <location>
        <begin position="372"/>
        <end position="389"/>
    </location>
</feature>
<keyword evidence="4" id="KW-1185">Reference proteome</keyword>
<feature type="region of interest" description="Disordered" evidence="1">
    <location>
        <begin position="415"/>
        <end position="483"/>
    </location>
</feature>
<proteinExistence type="predicted"/>
<organism evidence="3 4">
    <name type="scientific">Aureobasidium subglaciale (strain EXF-2481)</name>
    <name type="common">Aureobasidium pullulans var. subglaciale</name>
    <dbReference type="NCBI Taxonomy" id="1043005"/>
    <lineage>
        <taxon>Eukaryota</taxon>
        <taxon>Fungi</taxon>
        <taxon>Dikarya</taxon>
        <taxon>Ascomycota</taxon>
        <taxon>Pezizomycotina</taxon>
        <taxon>Dothideomycetes</taxon>
        <taxon>Dothideomycetidae</taxon>
        <taxon>Dothideales</taxon>
        <taxon>Saccotheciaceae</taxon>
        <taxon>Aureobasidium</taxon>
    </lineage>
</organism>
<feature type="compositionally biased region" description="Acidic residues" evidence="1">
    <location>
        <begin position="178"/>
        <end position="190"/>
    </location>
</feature>
<accession>A0A074YQT7</accession>
<dbReference type="EMBL" id="KL584752">
    <property type="protein sequence ID" value="KEQ98534.1"/>
    <property type="molecule type" value="Genomic_DNA"/>
</dbReference>
<dbReference type="PROSITE" id="PS50172">
    <property type="entry name" value="BRCT"/>
    <property type="match status" value="1"/>
</dbReference>
<feature type="region of interest" description="Disordered" evidence="1">
    <location>
        <begin position="822"/>
        <end position="930"/>
    </location>
</feature>
<name>A0A074YQT7_AURSE</name>
<dbReference type="OrthoDB" id="2384350at2759"/>
<dbReference type="CDD" id="cd17716">
    <property type="entry name" value="BRCT_microcephalin_rpt1"/>
    <property type="match status" value="1"/>
</dbReference>
<dbReference type="AlphaFoldDB" id="A0A074YQT7"/>
<feature type="compositionally biased region" description="Polar residues" evidence="1">
    <location>
        <begin position="214"/>
        <end position="236"/>
    </location>
</feature>
<gene>
    <name evidence="3" type="ORF">AUEXF2481DRAFT_37052</name>
</gene>
<sequence length="1216" mass="133180">MVATRAMAAKKAPDVNDDKENGSQLALRKKPVRRATAKATTTSTKASTATKSTEQPATTISTRTTSAPPTRAAVARPKRQTRAAAAPTSEPILEPVPKKTSTTRRKPALPEVARGKNLRSQKCELEPEVEAEAESEAKEEQEDDAKDISQPPVSKAQIKPSKKARKSIESEAERESALEPEPEVEPEVEAQPEPAAVVRSDSDVEVEEQEESVHTATPKPNNGTSHQVRNFESGQETGHVRGQDAEDEEQGNKEKDSSDDEICGPKTPMRRATRSQKASRQEDTFSASTHKHKTLQTPARRLLGHRATQGTPQTQRLPQNTTQAASPPRPMTVARAANKLMVFRPLKQQTPRPTPLPIITVNVLDTLAAGEETQDETESELEESSADELDAQLESCHDDDIMIMPTPARTIRFESVESDSEDELAAAANLLGEDDEPDEDTIVEEDNNKESDYIDLPQDAADASSEESDSATEETQVDDSILPQPHFSAEFTTSLPSSPISVAASVAQIDVEDSELLSSPAPSTPASVIHRDFADVDSPSENTPPASRLSLDDNDLLSLIEDEGATTPNVNSRVSFSNTTAKMLKTPRMQFALGGLDANEIDDSPSVTVTEPVQNEDDVTMTVNPSQLEVDEHGIKLSSNLENAAAIPTPYLATPAARERLSMGLSKERMSLLKDDIFDLVNFDQASPAKEDVDTPILDLQHIEADPMELSTPGYSSRRQSYLPQNDLTRIEQTGSARRSSLAPPVSPSYARSMFAFDSRRKSLPAAGLHTPSTGDLRPRTAETSIKPTTSVSFAKLWASKQRRSSVRKSLLEHTIPDLAEMHSFVPKEQSNARKRDSMSSQSRLSTIEHVQAQSFSPHVPFSGAKPRRHTPSSSYKVRSVARSPLKTRSSSRSPVKFRGSSRSPMKLRDASRSPVKRLREAPRTPMKTPLKAAGLATPAVYPMTPHPMQPLKAVTALVEVFTLDGSSASGPFIALLQGLGARTTKTWSDRVTHVIFKDGSPATLQKVRLGNKNPNSKKVFCVNSRWVTDCERSGTRMDEQADIYTVDLNEVPRGGRRRRKSMEPAALRNVDGNIVHSNTSSANSSANRKSVSSRQSITGGRQSINLVKTNKSLARVSLASSFWGDDSPVKKTPGRKQARDSWDDDEEMADAFFDEPTAKFDVSASWEDESRCHEQARYHEVMIGNLRYQIVDIRIIIPLFILNGSRVSADRETIV</sequence>
<protein>
    <recommendedName>
        <fullName evidence="2">BRCT domain-containing protein</fullName>
    </recommendedName>
</protein>
<feature type="compositionally biased region" description="Acidic residues" evidence="1">
    <location>
        <begin position="126"/>
        <end position="145"/>
    </location>
</feature>
<feature type="compositionally biased region" description="Low complexity" evidence="1">
    <location>
        <begin position="1078"/>
        <end position="1097"/>
    </location>
</feature>
<reference evidence="3 4" key="1">
    <citation type="journal article" date="2014" name="BMC Genomics">
        <title>Genome sequencing of four Aureobasidium pullulans varieties: biotechnological potential, stress tolerance, and description of new species.</title>
        <authorList>
            <person name="Gostin Ar C."/>
            <person name="Ohm R.A."/>
            <person name="Kogej T."/>
            <person name="Sonjak S."/>
            <person name="Turk M."/>
            <person name="Zajc J."/>
            <person name="Zalar P."/>
            <person name="Grube M."/>
            <person name="Sun H."/>
            <person name="Han J."/>
            <person name="Sharma A."/>
            <person name="Chiniquy J."/>
            <person name="Ngan C.Y."/>
            <person name="Lipzen A."/>
            <person name="Barry K."/>
            <person name="Grigoriev I.V."/>
            <person name="Gunde-Cimerman N."/>
        </authorList>
    </citation>
    <scope>NUCLEOTIDE SEQUENCE [LARGE SCALE GENOMIC DNA]</scope>
    <source>
        <strain evidence="3 4">EXF-2481</strain>
    </source>
</reference>
<feature type="region of interest" description="Disordered" evidence="1">
    <location>
        <begin position="1055"/>
        <end position="1099"/>
    </location>
</feature>
<dbReference type="RefSeq" id="XP_013346890.1">
    <property type="nucleotide sequence ID" value="XM_013491436.1"/>
</dbReference>
<dbReference type="InterPro" id="IPR001357">
    <property type="entry name" value="BRCT_dom"/>
</dbReference>
<feature type="compositionally biased region" description="Acidic residues" evidence="1">
    <location>
        <begin position="432"/>
        <end position="445"/>
    </location>
</feature>
<dbReference type="InterPro" id="IPR036420">
    <property type="entry name" value="BRCT_dom_sf"/>
</dbReference>
<dbReference type="GeneID" id="25365751"/>
<feature type="compositionally biased region" description="Basic and acidic residues" evidence="1">
    <location>
        <begin position="166"/>
        <end position="177"/>
    </location>
</feature>
<dbReference type="Gene3D" id="3.40.50.10190">
    <property type="entry name" value="BRCT domain"/>
    <property type="match status" value="1"/>
</dbReference>
<feature type="domain" description="BRCT" evidence="2">
    <location>
        <begin position="976"/>
        <end position="1045"/>
    </location>
</feature>
<feature type="compositionally biased region" description="Low complexity" evidence="1">
    <location>
        <begin position="37"/>
        <end position="75"/>
    </location>
</feature>
<feature type="region of interest" description="Disordered" evidence="1">
    <location>
        <begin position="369"/>
        <end position="389"/>
    </location>
</feature>
<feature type="compositionally biased region" description="Basic and acidic residues" evidence="1">
    <location>
        <begin position="238"/>
        <end position="256"/>
    </location>
</feature>
<evidence type="ECO:0000259" key="2">
    <source>
        <dbReference type="PROSITE" id="PS50172"/>
    </source>
</evidence>
<feature type="compositionally biased region" description="Polar residues" evidence="1">
    <location>
        <begin position="308"/>
        <end position="325"/>
    </location>
</feature>
<evidence type="ECO:0000256" key="1">
    <source>
        <dbReference type="SAM" id="MobiDB-lite"/>
    </source>
</evidence>
<dbReference type="SUPFAM" id="SSF52113">
    <property type="entry name" value="BRCT domain"/>
    <property type="match status" value="1"/>
</dbReference>
<feature type="compositionally biased region" description="Basic residues" evidence="1">
    <location>
        <begin position="27"/>
        <end position="36"/>
    </location>
</feature>
<dbReference type="InParanoid" id="A0A074YQT7"/>
<feature type="compositionally biased region" description="Basic and acidic residues" evidence="1">
    <location>
        <begin position="11"/>
        <end position="21"/>
    </location>
</feature>
<dbReference type="Proteomes" id="UP000030641">
    <property type="component" value="Unassembled WGS sequence"/>
</dbReference>
<dbReference type="HOGENOM" id="CLU_264519_0_0_1"/>
<feature type="compositionally biased region" description="Basic and acidic residues" evidence="1">
    <location>
        <begin position="907"/>
        <end position="923"/>
    </location>
</feature>
<feature type="compositionally biased region" description="Acidic residues" evidence="1">
    <location>
        <begin position="464"/>
        <end position="477"/>
    </location>
</feature>
<dbReference type="OMA" id="IDLRNPP"/>
<dbReference type="STRING" id="1043005.A0A074YQT7"/>
<evidence type="ECO:0000313" key="4">
    <source>
        <dbReference type="Proteomes" id="UP000030641"/>
    </source>
</evidence>
<feature type="region of interest" description="Disordered" evidence="1">
    <location>
        <begin position="1"/>
        <end position="330"/>
    </location>
</feature>
<evidence type="ECO:0000313" key="3">
    <source>
        <dbReference type="EMBL" id="KEQ98534.1"/>
    </source>
</evidence>